<sequence>MGLAEVVLAGTDETLDAYRKLLGSDDGGAWSLPNARVRVAGDDPAGNFVLFGADSIDSAVRLLGRRGLTLDTSEHGARARGLPIGVTADSTAPTESVSETGILAVDHLVFLAADRNYAVALFGAILGLDFRLAQVIPGVAEPGVEVSQLFFRDRDLIVEVVVKPDVPEAIAFWGIAWRVGDIEASRKVLRENGFDISEIHVGHKPGTRVCTMRDQSLVVPTILIEQGSA</sequence>
<dbReference type="OrthoDB" id="4373689at2"/>
<dbReference type="STRING" id="1077974.GOEFS_028_00430"/>
<evidence type="ECO:0000313" key="1">
    <source>
        <dbReference type="EMBL" id="GAB17379.1"/>
    </source>
</evidence>
<keyword evidence="2" id="KW-1185">Reference proteome</keyword>
<dbReference type="Pfam" id="PF13669">
    <property type="entry name" value="Glyoxalase_4"/>
    <property type="match status" value="1"/>
</dbReference>
<dbReference type="InterPro" id="IPR029068">
    <property type="entry name" value="Glyas_Bleomycin-R_OHBP_Dase"/>
</dbReference>
<evidence type="ECO:0000313" key="2">
    <source>
        <dbReference type="Proteomes" id="UP000035034"/>
    </source>
</evidence>
<gene>
    <name evidence="1" type="ORF">GOEFS_028_00430</name>
</gene>
<dbReference type="eggNOG" id="COG0346">
    <property type="taxonomic scope" value="Bacteria"/>
</dbReference>
<comment type="caution">
    <text evidence="1">The sequence shown here is derived from an EMBL/GenBank/DDBJ whole genome shotgun (WGS) entry which is preliminary data.</text>
</comment>
<evidence type="ECO:0008006" key="3">
    <source>
        <dbReference type="Google" id="ProtNLM"/>
    </source>
</evidence>
<name>H0QX28_9ACTN</name>
<organism evidence="1 2">
    <name type="scientific">Gordonia effusa NBRC 100432</name>
    <dbReference type="NCBI Taxonomy" id="1077974"/>
    <lineage>
        <taxon>Bacteria</taxon>
        <taxon>Bacillati</taxon>
        <taxon>Actinomycetota</taxon>
        <taxon>Actinomycetes</taxon>
        <taxon>Mycobacteriales</taxon>
        <taxon>Gordoniaceae</taxon>
        <taxon>Gordonia</taxon>
    </lineage>
</organism>
<dbReference type="SUPFAM" id="SSF54593">
    <property type="entry name" value="Glyoxalase/Bleomycin resistance protein/Dihydroxybiphenyl dioxygenase"/>
    <property type="match status" value="1"/>
</dbReference>
<dbReference type="EMBL" id="BAEH01000028">
    <property type="protein sequence ID" value="GAB17379.1"/>
    <property type="molecule type" value="Genomic_DNA"/>
</dbReference>
<proteinExistence type="predicted"/>
<reference evidence="1 2" key="1">
    <citation type="submission" date="2011-12" db="EMBL/GenBank/DDBJ databases">
        <title>Whole genome shotgun sequence of Gordonia effusa NBRC 100432.</title>
        <authorList>
            <person name="Yoshida I."/>
            <person name="Takarada H."/>
            <person name="Hosoyama A."/>
            <person name="Tsuchikane K."/>
            <person name="Katsumata H."/>
            <person name="Yamazaki S."/>
            <person name="Fujita N."/>
        </authorList>
    </citation>
    <scope>NUCLEOTIDE SEQUENCE [LARGE SCALE GENOMIC DNA]</scope>
    <source>
        <strain evidence="1 2">NBRC 100432</strain>
    </source>
</reference>
<dbReference type="Gene3D" id="3.10.180.10">
    <property type="entry name" value="2,3-Dihydroxybiphenyl 1,2-Dioxygenase, domain 1"/>
    <property type="match status" value="1"/>
</dbReference>
<dbReference type="Proteomes" id="UP000035034">
    <property type="component" value="Unassembled WGS sequence"/>
</dbReference>
<dbReference type="RefSeq" id="WP_007316717.1">
    <property type="nucleotide sequence ID" value="NZ_BAEH01000028.1"/>
</dbReference>
<protein>
    <recommendedName>
        <fullName evidence="3">VOC domain-containing protein</fullName>
    </recommendedName>
</protein>
<accession>H0QX28</accession>
<dbReference type="AlphaFoldDB" id="H0QX28"/>